<evidence type="ECO:0000256" key="3">
    <source>
        <dbReference type="ARBA" id="ARBA00022989"/>
    </source>
</evidence>
<reference evidence="5 8" key="3">
    <citation type="submission" date="2020-07" db="EMBL/GenBank/DDBJ databases">
        <title>Draft genome sequence of four isobutane-metabolizing strains capable of cometabolically degrading diverse ether contaminants.</title>
        <authorList>
            <person name="Chen W."/>
            <person name="Faulkner N."/>
            <person name="Smith C."/>
            <person name="Hyman M."/>
        </authorList>
    </citation>
    <scope>NUCLEOTIDE SEQUENCE [LARGE SCALE GENOMIC DNA]</scope>
    <source>
        <strain evidence="5 8">2A</strain>
    </source>
</reference>
<keyword evidence="4" id="KW-0472">Membrane</keyword>
<dbReference type="STRING" id="1502745.SAMN02799620_01873"/>
<proteinExistence type="predicted"/>
<evidence type="ECO:0000256" key="2">
    <source>
        <dbReference type="ARBA" id="ARBA00022692"/>
    </source>
</evidence>
<evidence type="ECO:0000313" key="6">
    <source>
        <dbReference type="EMBL" id="SCX13219.1"/>
    </source>
</evidence>
<organism evidence="6 7">
    <name type="scientific">Mycolicibacterium fluoranthenivorans</name>
    <dbReference type="NCBI Taxonomy" id="258505"/>
    <lineage>
        <taxon>Bacteria</taxon>
        <taxon>Bacillati</taxon>
        <taxon>Actinomycetota</taxon>
        <taxon>Actinomycetes</taxon>
        <taxon>Mycobacteriales</taxon>
        <taxon>Mycobacteriaceae</taxon>
        <taxon>Mycolicibacterium</taxon>
    </lineage>
</organism>
<dbReference type="EMBL" id="FMUB01000003">
    <property type="protein sequence ID" value="SCX13219.1"/>
    <property type="molecule type" value="Genomic_DNA"/>
</dbReference>
<accession>A0A1G4VWZ5</accession>
<evidence type="ECO:0000256" key="4">
    <source>
        <dbReference type="ARBA" id="ARBA00023136"/>
    </source>
</evidence>
<dbReference type="Proteomes" id="UP000199707">
    <property type="component" value="Unassembled WGS sequence"/>
</dbReference>
<name>A0A1G4VWZ5_9MYCO</name>
<dbReference type="InterPro" id="IPR032808">
    <property type="entry name" value="DoxX"/>
</dbReference>
<dbReference type="EMBL" id="CP059894">
    <property type="protein sequence ID" value="QNJ94996.1"/>
    <property type="molecule type" value="Genomic_DNA"/>
</dbReference>
<dbReference type="Pfam" id="PF07681">
    <property type="entry name" value="DoxX"/>
    <property type="match status" value="1"/>
</dbReference>
<keyword evidence="2" id="KW-0812">Transmembrane</keyword>
<comment type="subcellular location">
    <subcellularLocation>
        <location evidence="1">Membrane</location>
        <topology evidence="1">Multi-pass membrane protein</topology>
    </subcellularLocation>
</comment>
<reference evidence="6" key="2">
    <citation type="submission" date="2016-10" db="EMBL/GenBank/DDBJ databases">
        <authorList>
            <person name="de Groot N.N."/>
        </authorList>
    </citation>
    <scope>NUCLEOTIDE SEQUENCE [LARGE SCALE GENOMIC DNA]</scope>
    <source>
        <strain evidence="6">UNC267MFSha1.1M11</strain>
    </source>
</reference>
<dbReference type="RefSeq" id="WP_090355932.1">
    <property type="nucleotide sequence ID" value="NZ_CP059894.1"/>
</dbReference>
<dbReference type="GO" id="GO:0016020">
    <property type="term" value="C:membrane"/>
    <property type="evidence" value="ECO:0007669"/>
    <property type="project" value="UniProtKB-SubCell"/>
</dbReference>
<protein>
    <submittedName>
        <fullName evidence="5">DoxX family protein</fullName>
    </submittedName>
</protein>
<sequence length="268" mass="28236">MLLRRVARPLLSVAFIGQGVETLLDTKSASDIVRPTLEGLQALPDAVAQKVPSDAATVARVNAGVQIGAGLLLATGRIPRVASGLLALTVVPGNLGDHMFWKETDPERKAVKRRGFLTDLSLIGGLVLASADTAGKPSLGWRGRRAARRVSEAVTAALPAADSGLESELADKVGHGLQIGAERLQVGAERGRDLAATALEKSAPVAKKARRRGTELAEIAIDRAAPLAEKARRKGSELAETAYEQAESAFEQGGDQLASGWHRLRQQI</sequence>
<evidence type="ECO:0000313" key="5">
    <source>
        <dbReference type="EMBL" id="QNJ94996.1"/>
    </source>
</evidence>
<dbReference type="AlphaFoldDB" id="A0A1G4VWZ5"/>
<reference evidence="7" key="1">
    <citation type="submission" date="2016-10" db="EMBL/GenBank/DDBJ databases">
        <authorList>
            <person name="Varghese N."/>
            <person name="Submissions S."/>
        </authorList>
    </citation>
    <scope>NUCLEOTIDE SEQUENCE [LARGE SCALE GENOMIC DNA]</scope>
    <source>
        <strain evidence="7">UNC267MFSha1.1M11</strain>
    </source>
</reference>
<dbReference type="KEGG" id="mflu:HZU40_12550"/>
<evidence type="ECO:0000256" key="1">
    <source>
        <dbReference type="ARBA" id="ARBA00004141"/>
    </source>
</evidence>
<evidence type="ECO:0000313" key="8">
    <source>
        <dbReference type="Proteomes" id="UP000515498"/>
    </source>
</evidence>
<gene>
    <name evidence="5" type="ORF">HZU40_12550</name>
    <name evidence="6" type="ORF">SAMN02799620_01873</name>
</gene>
<evidence type="ECO:0000313" key="7">
    <source>
        <dbReference type="Proteomes" id="UP000199707"/>
    </source>
</evidence>
<keyword evidence="3" id="KW-1133">Transmembrane helix</keyword>
<dbReference type="Proteomes" id="UP000515498">
    <property type="component" value="Chromosome"/>
</dbReference>